<name>W6NLM3_CLOTY</name>
<dbReference type="Pfam" id="PF00004">
    <property type="entry name" value="AAA"/>
    <property type="match status" value="1"/>
</dbReference>
<evidence type="ECO:0000313" key="8">
    <source>
        <dbReference type="EMBL" id="CDL92692.1"/>
    </source>
</evidence>
<dbReference type="FunFam" id="3.40.50.300:FF:000025">
    <property type="entry name" value="ATP-dependent Clp protease subunit"/>
    <property type="match status" value="1"/>
</dbReference>
<dbReference type="GO" id="GO:0008233">
    <property type="term" value="F:peptidase activity"/>
    <property type="evidence" value="ECO:0007669"/>
    <property type="project" value="UniProtKB-KW"/>
</dbReference>
<dbReference type="NCBIfam" id="TIGR02639">
    <property type="entry name" value="ClpA"/>
    <property type="match status" value="1"/>
</dbReference>
<feature type="domain" description="Clp ATPase C-terminal" evidence="7">
    <location>
        <begin position="642"/>
        <end position="731"/>
    </location>
</feature>
<dbReference type="GO" id="GO:0005737">
    <property type="term" value="C:cytoplasm"/>
    <property type="evidence" value="ECO:0007669"/>
    <property type="project" value="TreeGrafter"/>
</dbReference>
<dbReference type="GO" id="GO:0043335">
    <property type="term" value="P:protein unfolding"/>
    <property type="evidence" value="ECO:0007669"/>
    <property type="project" value="InterPro"/>
</dbReference>
<dbReference type="Gene3D" id="3.40.50.300">
    <property type="entry name" value="P-loop containing nucleotide triphosphate hydrolases"/>
    <property type="match status" value="2"/>
</dbReference>
<keyword evidence="8" id="KW-0645">Protease</keyword>
<keyword evidence="9" id="KW-1185">Reference proteome</keyword>
<dbReference type="Proteomes" id="UP000019482">
    <property type="component" value="Unassembled WGS sequence"/>
</dbReference>
<dbReference type="Gene3D" id="1.10.8.60">
    <property type="match status" value="2"/>
</dbReference>
<keyword evidence="4 5" id="KW-0143">Chaperone</keyword>
<evidence type="ECO:0000256" key="5">
    <source>
        <dbReference type="RuleBase" id="RU004432"/>
    </source>
</evidence>
<dbReference type="InterPro" id="IPR050130">
    <property type="entry name" value="ClpA_ClpB"/>
</dbReference>
<dbReference type="PROSITE" id="PS00870">
    <property type="entry name" value="CLPAB_1"/>
    <property type="match status" value="1"/>
</dbReference>
<dbReference type="InterPro" id="IPR001270">
    <property type="entry name" value="ClpA/B"/>
</dbReference>
<evidence type="ECO:0000256" key="3">
    <source>
        <dbReference type="ARBA" id="ARBA00022840"/>
    </source>
</evidence>
<protein>
    <submittedName>
        <fullName evidence="8">ATP-dependent Clp protease ATP-binding subunit ClpA</fullName>
    </submittedName>
</protein>
<dbReference type="GO" id="GO:0016887">
    <property type="term" value="F:ATP hydrolysis activity"/>
    <property type="evidence" value="ECO:0007669"/>
    <property type="project" value="InterPro"/>
</dbReference>
<dbReference type="InterPro" id="IPR027417">
    <property type="entry name" value="P-loop_NTPase"/>
</dbReference>
<evidence type="ECO:0000256" key="2">
    <source>
        <dbReference type="ARBA" id="ARBA00022741"/>
    </source>
</evidence>
<sequence length="732" mass="82962">MKLDKIVNEIISAAYDEAKYHKHEYFTPEHILYASLFFLEGIDIIEGCGGNIQDIKRDLMNYFSEHIGTVEKREPVETISLQNILTSAGDYVLSAEKDVIRLGDIFISIYDEEKSFASYFLKKQGIKRMDMLNYITHGISENNIGYGDNYESKNNSIEEFAVELTGKEIIRNTDLLIGREDIMDRTMQVLTRRTKNNPIHVGEPGVGKTAITEGLARLIVEGQVPKMLRQSKIYSLDMGSMLAGTKYRGDFEERIKKVLKTIEKEDHPIVYIDEIHTIIGAGSVSGNSLDAANILKPFLTSGKIKFIGSTTYDEYKKIFEKDRALSRRFQKIEVPEPSKEQACKMLKGIKLQYEKFHNVVYSDEAIESSVELSSKYINDRYLPDKAIDIIDETASYSRLHSNSDDTILISKEDIEKTVSTIAKVPMNSISKDETYILKNLDVSLKNKIFGQDKAVDSIVRAIKTSRAGFNRENRTMANLLFVGPTGVGKTEITRQLANIMGISLIRFDMSEYQEKHTVARLIGSPPGYVGYEEGGLLTDSIKKTPYCVLLLDEIEKAHPDVLNVLLQLMDYATLTDNTGRKTDFKNVILIMTSNAGARSMGKSLVGFGNRTVKKDAVDTAVNRIFSPEFRNRLDDIIVFNSIDKDMAILIARKVLKEFKDQLESKHIKIKVTEKCYEFLAEKGMFEEYGAREIIRIVNQYIKPYFVDKVLFGNGNEDKINTIDVKDEKIAIV</sequence>
<evidence type="ECO:0000259" key="7">
    <source>
        <dbReference type="SMART" id="SM01086"/>
    </source>
</evidence>
<keyword evidence="8" id="KW-0378">Hydrolase</keyword>
<dbReference type="InterPro" id="IPR041546">
    <property type="entry name" value="ClpA/ClpB_AAA_lid"/>
</dbReference>
<comment type="similarity">
    <text evidence="5">Belongs to the ClpA/ClpB family.</text>
</comment>
<evidence type="ECO:0000256" key="4">
    <source>
        <dbReference type="ARBA" id="ARBA00023186"/>
    </source>
</evidence>
<dbReference type="OrthoDB" id="9803641at2"/>
<dbReference type="GeneID" id="29419442"/>
<dbReference type="PROSITE" id="PS00871">
    <property type="entry name" value="CLPAB_2"/>
    <property type="match status" value="1"/>
</dbReference>
<dbReference type="GO" id="GO:0006508">
    <property type="term" value="P:proteolysis"/>
    <property type="evidence" value="ECO:0007669"/>
    <property type="project" value="UniProtKB-KW"/>
</dbReference>
<dbReference type="CDD" id="cd19499">
    <property type="entry name" value="RecA-like_ClpB_Hsp104-like"/>
    <property type="match status" value="1"/>
</dbReference>
<keyword evidence="1" id="KW-0677">Repeat</keyword>
<dbReference type="EMBL" id="CBXI010000044">
    <property type="protein sequence ID" value="CDL92692.1"/>
    <property type="molecule type" value="Genomic_DNA"/>
</dbReference>
<dbReference type="CDD" id="cd00009">
    <property type="entry name" value="AAA"/>
    <property type="match status" value="1"/>
</dbReference>
<dbReference type="InterPro" id="IPR004176">
    <property type="entry name" value="Clp_R_N"/>
</dbReference>
<dbReference type="InterPro" id="IPR019489">
    <property type="entry name" value="Clp_ATPase_C"/>
</dbReference>
<dbReference type="InterPro" id="IPR003959">
    <property type="entry name" value="ATPase_AAA_core"/>
</dbReference>
<dbReference type="Pfam" id="PF17871">
    <property type="entry name" value="AAA_lid_9"/>
    <property type="match status" value="1"/>
</dbReference>
<evidence type="ECO:0000259" key="6">
    <source>
        <dbReference type="SMART" id="SM00382"/>
    </source>
</evidence>
<keyword evidence="2 5" id="KW-0547">Nucleotide-binding</keyword>
<dbReference type="InterPro" id="IPR013461">
    <property type="entry name" value="ClpA"/>
</dbReference>
<feature type="domain" description="AAA+ ATPase" evidence="6">
    <location>
        <begin position="195"/>
        <end position="339"/>
    </location>
</feature>
<dbReference type="Pfam" id="PF02861">
    <property type="entry name" value="Clp_N"/>
    <property type="match status" value="1"/>
</dbReference>
<comment type="caution">
    <text evidence="8">The sequence shown here is derived from an EMBL/GenBank/DDBJ whole genome shotgun (WGS) entry which is preliminary data.</text>
</comment>
<reference evidence="8 9" key="1">
    <citation type="journal article" date="2015" name="Genome Announc.">
        <title>Draft Genome Sequence of Clostridium tyrobutyricum Strain DIVETGP, Isolated from Cow's Milk for Grana Padano Production.</title>
        <authorList>
            <person name="Soggiu A."/>
            <person name="Piras C."/>
            <person name="Gaiarsa S."/>
            <person name="Sassera D."/>
            <person name="Roncada P."/>
            <person name="Bendixen E."/>
            <person name="Brasca M."/>
            <person name="Bonizzi L."/>
        </authorList>
    </citation>
    <scope>NUCLEOTIDE SEQUENCE [LARGE SCALE GENOMIC DNA]</scope>
    <source>
        <strain evidence="8 9">DIVETGP</strain>
    </source>
</reference>
<dbReference type="InterPro" id="IPR003593">
    <property type="entry name" value="AAA+_ATPase"/>
</dbReference>
<feature type="domain" description="AAA+ ATPase" evidence="6">
    <location>
        <begin position="475"/>
        <end position="643"/>
    </location>
</feature>
<gene>
    <name evidence="8" type="ORF">CTDIVETGP_2762</name>
</gene>
<dbReference type="Gene3D" id="1.10.1780.10">
    <property type="entry name" value="Clp, N-terminal domain"/>
    <property type="match status" value="1"/>
</dbReference>
<dbReference type="InterPro" id="IPR028299">
    <property type="entry name" value="ClpA/B_CS2"/>
</dbReference>
<evidence type="ECO:0000256" key="1">
    <source>
        <dbReference type="ARBA" id="ARBA00022737"/>
    </source>
</evidence>
<dbReference type="PANTHER" id="PTHR11638:SF111">
    <property type="entry name" value="ATP-DEPENDENT CLP PROTEASE ATP-BINDING SUBUNIT CLPA"/>
    <property type="match status" value="1"/>
</dbReference>
<dbReference type="SUPFAM" id="SSF52540">
    <property type="entry name" value="P-loop containing nucleoside triphosphate hydrolases"/>
    <property type="match status" value="2"/>
</dbReference>
<evidence type="ECO:0000313" key="9">
    <source>
        <dbReference type="Proteomes" id="UP000019482"/>
    </source>
</evidence>
<dbReference type="SMART" id="SM01086">
    <property type="entry name" value="ClpB_D2-small"/>
    <property type="match status" value="1"/>
</dbReference>
<dbReference type="InterPro" id="IPR036628">
    <property type="entry name" value="Clp_N_dom_sf"/>
</dbReference>
<dbReference type="PRINTS" id="PR00300">
    <property type="entry name" value="CLPPROTEASEA"/>
</dbReference>
<dbReference type="SUPFAM" id="SSF81923">
    <property type="entry name" value="Double Clp-N motif"/>
    <property type="match status" value="1"/>
</dbReference>
<dbReference type="PANTHER" id="PTHR11638">
    <property type="entry name" value="ATP-DEPENDENT CLP PROTEASE"/>
    <property type="match status" value="1"/>
</dbReference>
<dbReference type="RefSeq" id="WP_017894569.1">
    <property type="nucleotide sequence ID" value="NZ_CBXI010000044.1"/>
</dbReference>
<dbReference type="Pfam" id="PF07724">
    <property type="entry name" value="AAA_2"/>
    <property type="match status" value="1"/>
</dbReference>
<dbReference type="GO" id="GO:0034605">
    <property type="term" value="P:cellular response to heat"/>
    <property type="evidence" value="ECO:0007669"/>
    <property type="project" value="TreeGrafter"/>
</dbReference>
<accession>W6NLM3</accession>
<proteinExistence type="inferred from homology"/>
<dbReference type="InterPro" id="IPR018368">
    <property type="entry name" value="ClpA/B_CS1"/>
</dbReference>
<dbReference type="AlphaFoldDB" id="W6NLM3"/>
<keyword evidence="3 5" id="KW-0067">ATP-binding</keyword>
<organism evidence="8 9">
    <name type="scientific">Clostridium tyrobutyricum DIVETGP</name>
    <dbReference type="NCBI Taxonomy" id="1408889"/>
    <lineage>
        <taxon>Bacteria</taxon>
        <taxon>Bacillati</taxon>
        <taxon>Bacillota</taxon>
        <taxon>Clostridia</taxon>
        <taxon>Eubacteriales</taxon>
        <taxon>Clostridiaceae</taxon>
        <taxon>Clostridium</taxon>
    </lineage>
</organism>
<dbReference type="SMART" id="SM00382">
    <property type="entry name" value="AAA"/>
    <property type="match status" value="2"/>
</dbReference>
<dbReference type="GO" id="GO:0005524">
    <property type="term" value="F:ATP binding"/>
    <property type="evidence" value="ECO:0007669"/>
    <property type="project" value="UniProtKB-KW"/>
</dbReference>
<dbReference type="Pfam" id="PF10431">
    <property type="entry name" value="ClpB_D2-small"/>
    <property type="match status" value="1"/>
</dbReference>